<accession>A0A2M9H6K8</accession>
<dbReference type="EMBL" id="PEBI01000005">
    <property type="protein sequence ID" value="PJM72448.1"/>
    <property type="molecule type" value="Genomic_DNA"/>
</dbReference>
<proteinExistence type="inferred from homology"/>
<sequence length="264" mass="27691">MRYADALHHSDSVRPVLEIAVQDVKGARIAQQAGADRIELCSALGPTGGLTPSFGAIRLCAEAAPQLGVQVLIRSRGGDFVYDDDDKAMQLADVRPALEAGASGLVVGGLDANGSVDIRFARLLIETAHEEAERLGRSDIDMTFHRAFDVVNDRRKALETLISLGYTRILTSGGAPSAPEGVNALAELTDWAAGRIEIMAGGGLRPQDFSAVSATGVDALHLSAKHVVKSAGGPGGGGVDAMIERTDERIVREAVRVLHGIPMP</sequence>
<dbReference type="GO" id="GO:0005737">
    <property type="term" value="C:cytoplasm"/>
    <property type="evidence" value="ECO:0007669"/>
    <property type="project" value="UniProtKB-SubCell"/>
</dbReference>
<dbReference type="Proteomes" id="UP000229095">
    <property type="component" value="Unassembled WGS sequence"/>
</dbReference>
<gene>
    <name evidence="2" type="primary">cutC</name>
    <name evidence="3" type="ORF">CS006_09955</name>
</gene>
<comment type="subcellular location">
    <subcellularLocation>
        <location evidence="2">Cytoplasm</location>
    </subcellularLocation>
</comment>
<comment type="caution">
    <text evidence="3">The sequence shown here is derived from an EMBL/GenBank/DDBJ whole genome shotgun (WGS) entry which is preliminary data.</text>
</comment>
<protein>
    <recommendedName>
        <fullName evidence="2">PF03932 family protein CutC</fullName>
    </recommendedName>
</protein>
<dbReference type="InterPro" id="IPR005627">
    <property type="entry name" value="CutC-like"/>
</dbReference>
<reference evidence="3 4" key="1">
    <citation type="submission" date="2017-10" db="EMBL/GenBank/DDBJ databases">
        <title>Draft genome sequences of strains TRE 1, TRE 9, TRE H and TRI 7, isolated from tamarins, belonging to four potential novel Bifidobacterium species.</title>
        <authorList>
            <person name="Mattarelli P."/>
            <person name="Modesto M."/>
            <person name="Puglisi E."/>
            <person name="Morelli L."/>
            <person name="Spezio C."/>
            <person name="Bonetti A."/>
            <person name="Sandri C."/>
        </authorList>
    </citation>
    <scope>NUCLEOTIDE SEQUENCE [LARGE SCALE GENOMIC DNA]</scope>
    <source>
        <strain evidence="4">TRE1</strain>
    </source>
</reference>
<evidence type="ECO:0000313" key="4">
    <source>
        <dbReference type="Proteomes" id="UP000229095"/>
    </source>
</evidence>
<comment type="similarity">
    <text evidence="1 2">Belongs to the CutC family.</text>
</comment>
<keyword evidence="4" id="KW-1185">Reference proteome</keyword>
<name>A0A2M9H6K8_9BIFI</name>
<dbReference type="PANTHER" id="PTHR12598">
    <property type="entry name" value="COPPER HOMEOSTASIS PROTEIN CUTC"/>
    <property type="match status" value="1"/>
</dbReference>
<keyword evidence="2" id="KW-0963">Cytoplasm</keyword>
<dbReference type="Pfam" id="PF03932">
    <property type="entry name" value="CutC"/>
    <property type="match status" value="1"/>
</dbReference>
<dbReference type="HAMAP" id="MF_00795">
    <property type="entry name" value="CutC"/>
    <property type="match status" value="1"/>
</dbReference>
<dbReference type="AlphaFoldDB" id="A0A2M9H6K8"/>
<comment type="caution">
    <text evidence="2">Once thought to be involved in copper homeostasis, experiments in E.coli have shown this is not the case.</text>
</comment>
<dbReference type="PANTHER" id="PTHR12598:SF0">
    <property type="entry name" value="COPPER HOMEOSTASIS PROTEIN CUTC HOMOLOG"/>
    <property type="match status" value="1"/>
</dbReference>
<dbReference type="RefSeq" id="WP_100511677.1">
    <property type="nucleotide sequence ID" value="NZ_PEBI01000005.1"/>
</dbReference>
<evidence type="ECO:0000256" key="1">
    <source>
        <dbReference type="ARBA" id="ARBA00007768"/>
    </source>
</evidence>
<evidence type="ECO:0000313" key="3">
    <source>
        <dbReference type="EMBL" id="PJM72448.1"/>
    </source>
</evidence>
<dbReference type="SUPFAM" id="SSF110395">
    <property type="entry name" value="CutC-like"/>
    <property type="match status" value="1"/>
</dbReference>
<dbReference type="GO" id="GO:0005507">
    <property type="term" value="F:copper ion binding"/>
    <property type="evidence" value="ECO:0007669"/>
    <property type="project" value="TreeGrafter"/>
</dbReference>
<dbReference type="Gene3D" id="3.20.20.380">
    <property type="entry name" value="Copper homeostasis (CutC) domain"/>
    <property type="match status" value="1"/>
</dbReference>
<evidence type="ECO:0000256" key="2">
    <source>
        <dbReference type="HAMAP-Rule" id="MF_00795"/>
    </source>
</evidence>
<dbReference type="OrthoDB" id="9815677at2"/>
<organism evidence="3 4">
    <name type="scientific">Bifidobacterium primatium</name>
    <dbReference type="NCBI Taxonomy" id="2045438"/>
    <lineage>
        <taxon>Bacteria</taxon>
        <taxon>Bacillati</taxon>
        <taxon>Actinomycetota</taxon>
        <taxon>Actinomycetes</taxon>
        <taxon>Bifidobacteriales</taxon>
        <taxon>Bifidobacteriaceae</taxon>
        <taxon>Bifidobacterium</taxon>
    </lineage>
</organism>
<dbReference type="InterPro" id="IPR036822">
    <property type="entry name" value="CutC-like_dom_sf"/>
</dbReference>